<accession>Q54AW7</accession>
<evidence type="ECO:0000313" key="3">
    <source>
        <dbReference type="Proteomes" id="UP000002195"/>
    </source>
</evidence>
<keyword evidence="3" id="KW-1185">Reference proteome</keyword>
<dbReference type="Proteomes" id="UP000002195">
    <property type="component" value="Unassembled WGS sequence"/>
</dbReference>
<dbReference type="KEGG" id="ddi:DDB_G0294156"/>
<dbReference type="RefSeq" id="XP_628819.1">
    <property type="nucleotide sequence ID" value="XM_628817.1"/>
</dbReference>
<name>Q54AW7_DICDI</name>
<dbReference type="VEuPathDB" id="AmoebaDB:DDB_G0294156"/>
<sequence>MKSMEDQINNISLAFTIFMKETMFSSNMNSPSQRSHDDSDTENEKNKEKSNNVDVPTDYQLSYSLLVQGLFVEKRM</sequence>
<evidence type="ECO:0000256" key="1">
    <source>
        <dbReference type="SAM" id="MobiDB-lite"/>
    </source>
</evidence>
<gene>
    <name evidence="2" type="ORF">DDB_G0294156</name>
</gene>
<dbReference type="PaxDb" id="44689-DDB0215072"/>
<dbReference type="GeneID" id="3385483"/>
<feature type="region of interest" description="Disordered" evidence="1">
    <location>
        <begin position="26"/>
        <end position="54"/>
    </location>
</feature>
<protein>
    <submittedName>
        <fullName evidence="2">Uncharacterized protein</fullName>
    </submittedName>
</protein>
<feature type="compositionally biased region" description="Basic and acidic residues" evidence="1">
    <location>
        <begin position="34"/>
        <end position="51"/>
    </location>
</feature>
<proteinExistence type="predicted"/>
<dbReference type="EMBL" id="AAFI02000227">
    <property type="protein sequence ID" value="EAL60406.1"/>
    <property type="molecule type" value="Genomic_DNA"/>
</dbReference>
<comment type="caution">
    <text evidence="2">The sequence shown here is derived from an EMBL/GenBank/DDBJ whole genome shotgun (WGS) entry which is preliminary data.</text>
</comment>
<dbReference type="HOGENOM" id="CLU_2659729_0_0_1"/>
<evidence type="ECO:0000313" key="2">
    <source>
        <dbReference type="EMBL" id="EAL60406.1"/>
    </source>
</evidence>
<dbReference type="InParanoid" id="Q54AW7"/>
<dbReference type="AlphaFoldDB" id="Q54AW7"/>
<organism evidence="2 3">
    <name type="scientific">Dictyostelium discoideum</name>
    <name type="common">Social amoeba</name>
    <dbReference type="NCBI Taxonomy" id="44689"/>
    <lineage>
        <taxon>Eukaryota</taxon>
        <taxon>Amoebozoa</taxon>
        <taxon>Evosea</taxon>
        <taxon>Eumycetozoa</taxon>
        <taxon>Dictyostelia</taxon>
        <taxon>Dictyosteliales</taxon>
        <taxon>Dictyosteliaceae</taxon>
        <taxon>Dictyostelium</taxon>
    </lineage>
</organism>
<reference evidence="2 3" key="1">
    <citation type="journal article" date="2005" name="Nature">
        <title>The genome of the social amoeba Dictyostelium discoideum.</title>
        <authorList>
            <consortium name="The Dictyostelium discoideum Sequencing Consortium"/>
            <person name="Eichinger L."/>
            <person name="Pachebat J.A."/>
            <person name="Glockner G."/>
            <person name="Rajandream M.A."/>
            <person name="Sucgang R."/>
            <person name="Berriman M."/>
            <person name="Song J."/>
            <person name="Olsen R."/>
            <person name="Szafranski K."/>
            <person name="Xu Q."/>
            <person name="Tunggal B."/>
            <person name="Kummerfeld S."/>
            <person name="Madera M."/>
            <person name="Konfortov B.A."/>
            <person name="Rivero F."/>
            <person name="Bankier A.T."/>
            <person name="Lehmann R."/>
            <person name="Hamlin N."/>
            <person name="Davies R."/>
            <person name="Gaudet P."/>
            <person name="Fey P."/>
            <person name="Pilcher K."/>
            <person name="Chen G."/>
            <person name="Saunders D."/>
            <person name="Sodergren E."/>
            <person name="Davis P."/>
            <person name="Kerhornou A."/>
            <person name="Nie X."/>
            <person name="Hall N."/>
            <person name="Anjard C."/>
            <person name="Hemphill L."/>
            <person name="Bason N."/>
            <person name="Farbrother P."/>
            <person name="Desany B."/>
            <person name="Just E."/>
            <person name="Morio T."/>
            <person name="Rost R."/>
            <person name="Churcher C."/>
            <person name="Cooper J."/>
            <person name="Haydock S."/>
            <person name="van Driessche N."/>
            <person name="Cronin A."/>
            <person name="Goodhead I."/>
            <person name="Muzny D."/>
            <person name="Mourier T."/>
            <person name="Pain A."/>
            <person name="Lu M."/>
            <person name="Harper D."/>
            <person name="Lindsay R."/>
            <person name="Hauser H."/>
            <person name="James K."/>
            <person name="Quiles M."/>
            <person name="Madan Babu M."/>
            <person name="Saito T."/>
            <person name="Buchrieser C."/>
            <person name="Wardroper A."/>
            <person name="Felder M."/>
            <person name="Thangavelu M."/>
            <person name="Johnson D."/>
            <person name="Knights A."/>
            <person name="Loulseged H."/>
            <person name="Mungall K."/>
            <person name="Oliver K."/>
            <person name="Price C."/>
            <person name="Quail M.A."/>
            <person name="Urushihara H."/>
            <person name="Hernandez J."/>
            <person name="Rabbinowitsch E."/>
            <person name="Steffen D."/>
            <person name="Sanders M."/>
            <person name="Ma J."/>
            <person name="Kohara Y."/>
            <person name="Sharp S."/>
            <person name="Simmonds M."/>
            <person name="Spiegler S."/>
            <person name="Tivey A."/>
            <person name="Sugano S."/>
            <person name="White B."/>
            <person name="Walker D."/>
            <person name="Woodward J."/>
            <person name="Winckler T."/>
            <person name="Tanaka Y."/>
            <person name="Shaulsky G."/>
            <person name="Schleicher M."/>
            <person name="Weinstock G."/>
            <person name="Rosenthal A."/>
            <person name="Cox E.C."/>
            <person name="Chisholm R.L."/>
            <person name="Gibbs R."/>
            <person name="Loomis W.F."/>
            <person name="Platzer M."/>
            <person name="Kay R.R."/>
            <person name="Williams J."/>
            <person name="Dear P.H."/>
            <person name="Noegel A.A."/>
            <person name="Barrell B."/>
            <person name="Kuspa A."/>
        </authorList>
    </citation>
    <scope>NUCLEOTIDE SEQUENCE [LARGE SCALE GENOMIC DNA]</scope>
    <source>
        <strain evidence="2 3">AX4</strain>
    </source>
</reference>